<gene>
    <name evidence="10" type="ORF">RCL2_000485700</name>
</gene>
<accession>A0A8H3L183</accession>
<proteinExistence type="inferred from homology"/>
<reference evidence="10" key="1">
    <citation type="submission" date="2019-10" db="EMBL/GenBank/DDBJ databases">
        <title>Conservation and host-specific expression of non-tandemly repeated heterogenous ribosome RNA gene in arbuscular mycorrhizal fungi.</title>
        <authorList>
            <person name="Maeda T."/>
            <person name="Kobayashi Y."/>
            <person name="Nakagawa T."/>
            <person name="Ezawa T."/>
            <person name="Yamaguchi K."/>
            <person name="Bino T."/>
            <person name="Nishimoto Y."/>
            <person name="Shigenobu S."/>
            <person name="Kawaguchi M."/>
        </authorList>
    </citation>
    <scope>NUCLEOTIDE SEQUENCE</scope>
    <source>
        <strain evidence="10">HR1</strain>
    </source>
</reference>
<evidence type="ECO:0000313" key="10">
    <source>
        <dbReference type="EMBL" id="GES77490.1"/>
    </source>
</evidence>
<dbReference type="Proteomes" id="UP000615446">
    <property type="component" value="Unassembled WGS sequence"/>
</dbReference>
<feature type="domain" description="Anthranilate synthase component I N-terminal" evidence="9">
    <location>
        <begin position="32"/>
        <end position="161"/>
    </location>
</feature>
<evidence type="ECO:0000313" key="11">
    <source>
        <dbReference type="Proteomes" id="UP000615446"/>
    </source>
</evidence>
<dbReference type="InterPro" id="IPR006805">
    <property type="entry name" value="Anth_synth_I_N"/>
</dbReference>
<keyword evidence="7" id="KW-0456">Lyase</keyword>
<protein>
    <recommendedName>
        <fullName evidence="3">anthranilate synthase</fullName>
        <ecNumber evidence="3">4.1.3.27</ecNumber>
    </recommendedName>
</protein>
<dbReference type="InterPro" id="IPR019999">
    <property type="entry name" value="Anth_synth_I-like"/>
</dbReference>
<sequence>MNTFKPSLQEIHEIIKTSQGNTIPVYTQIPADLLTPVIAYLRISTKSQFSFLFESVIGGEKIGRYSFLGSDPYKILKTGENEAIKGDPLIALEEELRNVKFVPIPGIPSFTGGAIGYIAYDCVKYFEPRTARELDDPFGLPDSFFLFCDTLVIFDHIYQLLNVVSHYRSDSTDPKVIEYQYRRTVEKIRRVLNLLQIDHTPSVPQGEIHLNQSCTSNVGKTGYENFVTQLKKHIKDGDIIQAVPSQRLARPTNLHPFNVYRHLRTLNPSPYMFYLDFKDYQIVGASPELLVKVENDIVYTHPIAGTRKRGKTKEEDEKLAEELLNDPKERAEHIMLVDLGRNDVNRICQPKTVKVDSLMQVEKFSHVMHIVSQVSGKLRPEKNRFDAFRSIFPASTVSGAPKIRAMELIAELEREKRGVYAGAIGHFDFANSIDTCLTIRTMLFKDGVAYLQAGGGIVYDSIEEEEYQETINKLKSNVTCIDEAEQYYYKLQQKFCSFSTLQSLQNAFINEEFIFPAAVHKAMNYKSIARKGLHLQSQRPTVLHLLYCDPSDFPLVLSRSLNEGVFIDPQTNRAKKITKNSALVDDGQFTIRVKNCWLECVSTNAAP</sequence>
<dbReference type="PANTHER" id="PTHR11236:SF9">
    <property type="entry name" value="ANTHRANILATE SYNTHASE COMPONENT 1"/>
    <property type="match status" value="1"/>
</dbReference>
<dbReference type="OrthoDB" id="1865897at2759"/>
<dbReference type="InterPro" id="IPR005801">
    <property type="entry name" value="ADC_synthase"/>
</dbReference>
<evidence type="ECO:0000259" key="8">
    <source>
        <dbReference type="Pfam" id="PF00425"/>
    </source>
</evidence>
<dbReference type="EMBL" id="BLAL01000030">
    <property type="protein sequence ID" value="GES77490.1"/>
    <property type="molecule type" value="Genomic_DNA"/>
</dbReference>
<organism evidence="10 11">
    <name type="scientific">Rhizophagus clarus</name>
    <dbReference type="NCBI Taxonomy" id="94130"/>
    <lineage>
        <taxon>Eukaryota</taxon>
        <taxon>Fungi</taxon>
        <taxon>Fungi incertae sedis</taxon>
        <taxon>Mucoromycota</taxon>
        <taxon>Glomeromycotina</taxon>
        <taxon>Glomeromycetes</taxon>
        <taxon>Glomerales</taxon>
        <taxon>Glomeraceae</taxon>
        <taxon>Rhizophagus</taxon>
    </lineage>
</organism>
<dbReference type="GO" id="GO:0000162">
    <property type="term" value="P:L-tryptophan biosynthetic process"/>
    <property type="evidence" value="ECO:0007669"/>
    <property type="project" value="UniProtKB-UniPathway"/>
</dbReference>
<evidence type="ECO:0000256" key="1">
    <source>
        <dbReference type="ARBA" id="ARBA00004873"/>
    </source>
</evidence>
<comment type="caution">
    <text evidence="10">The sequence shown here is derived from an EMBL/GenBank/DDBJ whole genome shotgun (WGS) entry which is preliminary data.</text>
</comment>
<dbReference type="EC" id="4.1.3.27" evidence="3"/>
<dbReference type="PANTHER" id="PTHR11236">
    <property type="entry name" value="AMINOBENZOATE/ANTHRANILATE SYNTHASE"/>
    <property type="match status" value="1"/>
</dbReference>
<feature type="domain" description="Chorismate-utilising enzyme C-terminal" evidence="8">
    <location>
        <begin position="221"/>
        <end position="473"/>
    </location>
</feature>
<evidence type="ECO:0000256" key="6">
    <source>
        <dbReference type="ARBA" id="ARBA00023141"/>
    </source>
</evidence>
<dbReference type="InterPro" id="IPR005256">
    <property type="entry name" value="Anth_synth_I_PabB"/>
</dbReference>
<evidence type="ECO:0000259" key="9">
    <source>
        <dbReference type="Pfam" id="PF04715"/>
    </source>
</evidence>
<evidence type="ECO:0000256" key="7">
    <source>
        <dbReference type="ARBA" id="ARBA00023239"/>
    </source>
</evidence>
<dbReference type="GO" id="GO:0004049">
    <property type="term" value="F:anthranilate synthase activity"/>
    <property type="evidence" value="ECO:0007669"/>
    <property type="project" value="UniProtKB-EC"/>
</dbReference>
<evidence type="ECO:0000256" key="3">
    <source>
        <dbReference type="ARBA" id="ARBA00012266"/>
    </source>
</evidence>
<name>A0A8H3L183_9GLOM</name>
<dbReference type="Pfam" id="PF00425">
    <property type="entry name" value="Chorismate_bind"/>
    <property type="match status" value="1"/>
</dbReference>
<comment type="similarity">
    <text evidence="2">Belongs to the anthranilate synthase component I family.</text>
</comment>
<evidence type="ECO:0000256" key="5">
    <source>
        <dbReference type="ARBA" id="ARBA00022822"/>
    </source>
</evidence>
<dbReference type="NCBIfam" id="TIGR00564">
    <property type="entry name" value="trpE_most"/>
    <property type="match status" value="1"/>
</dbReference>
<dbReference type="PRINTS" id="PR00095">
    <property type="entry name" value="ANTSNTHASEI"/>
</dbReference>
<dbReference type="Gene3D" id="3.60.120.10">
    <property type="entry name" value="Anthranilate synthase"/>
    <property type="match status" value="1"/>
</dbReference>
<keyword evidence="6" id="KW-0057">Aromatic amino acid biosynthesis</keyword>
<dbReference type="Pfam" id="PF04715">
    <property type="entry name" value="Anth_synt_I_N"/>
    <property type="match status" value="1"/>
</dbReference>
<keyword evidence="4" id="KW-0028">Amino-acid biosynthesis</keyword>
<dbReference type="SUPFAM" id="SSF56322">
    <property type="entry name" value="ADC synthase"/>
    <property type="match status" value="1"/>
</dbReference>
<dbReference type="UniPathway" id="UPA00035">
    <property type="reaction ID" value="UER00040"/>
</dbReference>
<dbReference type="AlphaFoldDB" id="A0A8H3L183"/>
<evidence type="ECO:0000256" key="4">
    <source>
        <dbReference type="ARBA" id="ARBA00022605"/>
    </source>
</evidence>
<comment type="pathway">
    <text evidence="1">Amino-acid biosynthesis; L-tryptophan biosynthesis; L-tryptophan from chorismate: step 1/5.</text>
</comment>
<evidence type="ECO:0000256" key="2">
    <source>
        <dbReference type="ARBA" id="ARBA00009562"/>
    </source>
</evidence>
<keyword evidence="5" id="KW-0822">Tryptophan biosynthesis</keyword>
<dbReference type="InterPro" id="IPR015890">
    <property type="entry name" value="Chorismate_C"/>
</dbReference>